<dbReference type="GO" id="GO:0030198">
    <property type="term" value="P:extracellular matrix organization"/>
    <property type="evidence" value="ECO:0007669"/>
    <property type="project" value="TreeGrafter"/>
</dbReference>
<evidence type="ECO:0000256" key="2">
    <source>
        <dbReference type="SAM" id="MobiDB-lite"/>
    </source>
</evidence>
<keyword evidence="6" id="KW-1185">Reference proteome</keyword>
<protein>
    <submittedName>
        <fullName evidence="7">Collagen alpha-1(XVIII) chain</fullName>
    </submittedName>
</protein>
<evidence type="ECO:0000313" key="7">
    <source>
        <dbReference type="RefSeq" id="XP_028969161.1"/>
    </source>
</evidence>
<keyword evidence="1 7" id="KW-0176">Collagen</keyword>
<dbReference type="Gene3D" id="3.10.100.10">
    <property type="entry name" value="Mannose-Binding Protein A, subunit A"/>
    <property type="match status" value="1"/>
</dbReference>
<dbReference type="GeneID" id="100907162"/>
<keyword evidence="3" id="KW-0732">Signal</keyword>
<feature type="compositionally biased region" description="Basic and acidic residues" evidence="2">
    <location>
        <begin position="104"/>
        <end position="113"/>
    </location>
</feature>
<gene>
    <name evidence="7" type="primary">LOC100907162</name>
</gene>
<feature type="compositionally biased region" description="Basic and acidic residues" evidence="2">
    <location>
        <begin position="588"/>
        <end position="597"/>
    </location>
</feature>
<feature type="compositionally biased region" description="Pro residues" evidence="2">
    <location>
        <begin position="701"/>
        <end position="718"/>
    </location>
</feature>
<feature type="region of interest" description="Disordered" evidence="2">
    <location>
        <begin position="274"/>
        <end position="294"/>
    </location>
</feature>
<feature type="region of interest" description="Disordered" evidence="2">
    <location>
        <begin position="1133"/>
        <end position="1161"/>
    </location>
</feature>
<dbReference type="GO" id="GO:0005581">
    <property type="term" value="C:collagen trimer"/>
    <property type="evidence" value="ECO:0007669"/>
    <property type="project" value="UniProtKB-KW"/>
</dbReference>
<dbReference type="InterPro" id="IPR008160">
    <property type="entry name" value="Collagen"/>
</dbReference>
<feature type="chain" id="PRO_5042493073" evidence="3">
    <location>
        <begin position="24"/>
        <end position="1186"/>
    </location>
</feature>
<feature type="domain" description="Collagen type XV/XVIII trimerization" evidence="5">
    <location>
        <begin position="889"/>
        <end position="927"/>
    </location>
</feature>
<dbReference type="PANTHER" id="PTHR24023:SF1082">
    <property type="entry name" value="COLLAGEN TRIPLE HELIX REPEAT"/>
    <property type="match status" value="1"/>
</dbReference>
<dbReference type="Gene3D" id="3.40.1620.70">
    <property type="match status" value="1"/>
</dbReference>
<dbReference type="PANTHER" id="PTHR24023">
    <property type="entry name" value="COLLAGEN ALPHA"/>
    <property type="match status" value="1"/>
</dbReference>
<feature type="region of interest" description="Disordered" evidence="2">
    <location>
        <begin position="413"/>
        <end position="840"/>
    </location>
</feature>
<dbReference type="InterPro" id="IPR010515">
    <property type="entry name" value="Collagenase_NC10/endostatin"/>
</dbReference>
<dbReference type="Proteomes" id="UP000694867">
    <property type="component" value="Unplaced"/>
</dbReference>
<evidence type="ECO:0000259" key="4">
    <source>
        <dbReference type="Pfam" id="PF06482"/>
    </source>
</evidence>
<dbReference type="InterPro" id="IPR050149">
    <property type="entry name" value="Collagen_superfamily"/>
</dbReference>
<evidence type="ECO:0000259" key="5">
    <source>
        <dbReference type="Pfam" id="PF20010"/>
    </source>
</evidence>
<feature type="signal peptide" evidence="3">
    <location>
        <begin position="1"/>
        <end position="23"/>
    </location>
</feature>
<feature type="region of interest" description="Disordered" evidence="2">
    <location>
        <begin position="104"/>
        <end position="156"/>
    </location>
</feature>
<feature type="domain" description="Collagenase NC10/endostatin" evidence="4">
    <location>
        <begin position="961"/>
        <end position="1126"/>
    </location>
</feature>
<dbReference type="SUPFAM" id="SSF56436">
    <property type="entry name" value="C-type lectin-like"/>
    <property type="match status" value="1"/>
</dbReference>
<dbReference type="Pfam" id="PF01391">
    <property type="entry name" value="Collagen"/>
    <property type="match status" value="3"/>
</dbReference>
<feature type="compositionally biased region" description="Basic and acidic residues" evidence="2">
    <location>
        <begin position="283"/>
        <end position="294"/>
    </location>
</feature>
<name>A0AAJ7WJH8_9ACAR</name>
<dbReference type="GO" id="GO:0031012">
    <property type="term" value="C:extracellular matrix"/>
    <property type="evidence" value="ECO:0007669"/>
    <property type="project" value="TreeGrafter"/>
</dbReference>
<proteinExistence type="predicted"/>
<dbReference type="InterPro" id="IPR045463">
    <property type="entry name" value="XV/XVIII_trimerization_dom"/>
</dbReference>
<dbReference type="GO" id="GO:0030020">
    <property type="term" value="F:extracellular matrix structural constituent conferring tensile strength"/>
    <property type="evidence" value="ECO:0007669"/>
    <property type="project" value="TreeGrafter"/>
</dbReference>
<reference evidence="7" key="1">
    <citation type="submission" date="2025-08" db="UniProtKB">
        <authorList>
            <consortium name="RefSeq"/>
        </authorList>
    </citation>
    <scope>IDENTIFICATION</scope>
</reference>
<dbReference type="GO" id="GO:0005615">
    <property type="term" value="C:extracellular space"/>
    <property type="evidence" value="ECO:0007669"/>
    <property type="project" value="TreeGrafter"/>
</dbReference>
<organism evidence="6 7">
    <name type="scientific">Galendromus occidentalis</name>
    <name type="common">western predatory mite</name>
    <dbReference type="NCBI Taxonomy" id="34638"/>
    <lineage>
        <taxon>Eukaryota</taxon>
        <taxon>Metazoa</taxon>
        <taxon>Ecdysozoa</taxon>
        <taxon>Arthropoda</taxon>
        <taxon>Chelicerata</taxon>
        <taxon>Arachnida</taxon>
        <taxon>Acari</taxon>
        <taxon>Parasitiformes</taxon>
        <taxon>Mesostigmata</taxon>
        <taxon>Gamasina</taxon>
        <taxon>Phytoseioidea</taxon>
        <taxon>Phytoseiidae</taxon>
        <taxon>Typhlodrominae</taxon>
        <taxon>Galendromus</taxon>
    </lineage>
</organism>
<feature type="compositionally biased region" description="Basic residues" evidence="2">
    <location>
        <begin position="114"/>
        <end position="128"/>
    </location>
</feature>
<accession>A0AAJ7WJH8</accession>
<feature type="compositionally biased region" description="Pro residues" evidence="2">
    <location>
        <begin position="816"/>
        <end position="827"/>
    </location>
</feature>
<feature type="compositionally biased region" description="Pro residues" evidence="2">
    <location>
        <begin position="482"/>
        <end position="493"/>
    </location>
</feature>
<dbReference type="AlphaFoldDB" id="A0AAJ7WJH8"/>
<dbReference type="InterPro" id="IPR016186">
    <property type="entry name" value="C-type_lectin-like/link_sf"/>
</dbReference>
<feature type="compositionally biased region" description="Basic and acidic residues" evidence="2">
    <location>
        <begin position="334"/>
        <end position="345"/>
    </location>
</feature>
<sequence>MISGWSLVKTYLILIVSQGVLDSLKFYSFNSHAPAEVLCDDTFLVLGNGDIHENERSESGSVIDDSQLTDGSGDDLENYVPLKKHDKSLFKIFGAVKHQELLHQEQKEKPEHHHERHHRHHQHHHRHQGAGAADLENTGLFDDNNSNNNNQVAESSPVIASVASKDESFGKIDGESATANGLENASDMLDAEISLVSQNDTDVGDYHTLLSTTVFSSTSEQPTTFVVDDKAVPTDVTETPLGNASELLAGVDIQEHVLDSFAVLHIDEDIRGDYSGNGEELDSENRLDTAKESETALPDDVEVRADLGSGQGSEAVKNGDTTKSNEEIGGSRVEATREADDEVSRRDEEVEKMLEAEGVASSTIEHHVAKETVCNPEILADWITKDRLGIREKLRGPPGNCSCNPVYDIESLRGPRGLNGRDGMDGSPGHPGLPGPEGARGEMGLPGPEGPQGPQGPTGPMGPQGEKGDGGSDGVPGMQGPQGPPGPPGPPGPSHGRYFDFDTGLGDGTYGTYMGAPGPAGPIGPQGPAGAKGSRGPPGEKGAKGDTGSKGSRGLRGPMGITGRQGAKGEPGMNGADGRPGTPGFTGDKGERGERGEPGVGLPGPPGPPGRSVVSHDDYDNGLILEATKGDRGEMGPPGPQGIDGRTGPRGEPGEPGPAGPQGPKGEPGPVTMLGDNVAIHVMKGDKGDEGRRGKRGYRGPPGPAGGPPGPAGPPGPPGEGLKGERGEPGPPGLVTSADGEVIRGERGEPGPQGPQGEIGPLGPKGDRGDRGSPGPPGPVTFSDGSSFDVATIKGEKGEPGVGIQGPQGVGLRGPQGPPGPPGPPGPSSWNPDFNPNAPVSAMLRAPGSMLSHFKGPPGPPGPPGECVCNPKSSQVVPGALVVKDQKSLHETTDFTSPGAIAYVTDDENLMVRVPQGWQYVGLGPIILPTVTTTTTTTEQPKPQFTSDDLKNVPTKRRKIRMAALNQPYSGDMHGVRSADYECYRESRNAGLNGTFRAFLASRIQNVESLVRARDASAPVVNLKGELLFNSWREIFSGSLGHFPISPRIYSFDGKNVMNEHTWPQKIVWHGADRNGARNMEHYCDAWNSAASRKTGLGSSLLHNRLLDQQKYPCNMRFIVLCVEISSSSSAVPVASHSKDQESRWRRRGRSLHDDTPSSDHLLSFEEYSDSLDRKKKSWSDDELHL</sequence>
<feature type="compositionally biased region" description="Basic and acidic residues" evidence="2">
    <location>
        <begin position="683"/>
        <end position="692"/>
    </location>
</feature>
<evidence type="ECO:0000313" key="6">
    <source>
        <dbReference type="Proteomes" id="UP000694867"/>
    </source>
</evidence>
<dbReference type="RefSeq" id="XP_028969161.1">
    <property type="nucleotide sequence ID" value="XM_029113328.1"/>
</dbReference>
<feature type="region of interest" description="Disordered" evidence="2">
    <location>
        <begin position="306"/>
        <end position="345"/>
    </location>
</feature>
<dbReference type="KEGG" id="goe:100907162"/>
<evidence type="ECO:0000256" key="3">
    <source>
        <dbReference type="SAM" id="SignalP"/>
    </source>
</evidence>
<feature type="compositionally biased region" description="Low complexity" evidence="2">
    <location>
        <begin position="755"/>
        <end position="764"/>
    </location>
</feature>
<feature type="compositionally biased region" description="Gly residues" evidence="2">
    <location>
        <begin position="800"/>
        <end position="814"/>
    </location>
</feature>
<dbReference type="Pfam" id="PF06482">
    <property type="entry name" value="Endostatin"/>
    <property type="match status" value="1"/>
</dbReference>
<dbReference type="Pfam" id="PF20010">
    <property type="entry name" value="Collagen_trimer"/>
    <property type="match status" value="1"/>
</dbReference>
<evidence type="ECO:0000256" key="1">
    <source>
        <dbReference type="ARBA" id="ARBA00023119"/>
    </source>
</evidence>
<dbReference type="InterPro" id="IPR016187">
    <property type="entry name" value="CTDL_fold"/>
</dbReference>